<dbReference type="GeneID" id="81359026"/>
<feature type="transmembrane region" description="Helical" evidence="1">
    <location>
        <begin position="111"/>
        <end position="133"/>
    </location>
</feature>
<evidence type="ECO:0000256" key="1">
    <source>
        <dbReference type="SAM" id="Phobius"/>
    </source>
</evidence>
<keyword evidence="1" id="KW-1133">Transmembrane helix</keyword>
<dbReference type="EMBL" id="JAPQKI010000006">
    <property type="protein sequence ID" value="KAJ5095263.1"/>
    <property type="molecule type" value="Genomic_DNA"/>
</dbReference>
<comment type="caution">
    <text evidence="2">The sequence shown here is derived from an EMBL/GenBank/DDBJ whole genome shotgun (WGS) entry which is preliminary data.</text>
</comment>
<proteinExistence type="predicted"/>
<organism evidence="2 3">
    <name type="scientific">Penicillium argentinense</name>
    <dbReference type="NCBI Taxonomy" id="1131581"/>
    <lineage>
        <taxon>Eukaryota</taxon>
        <taxon>Fungi</taxon>
        <taxon>Dikarya</taxon>
        <taxon>Ascomycota</taxon>
        <taxon>Pezizomycotina</taxon>
        <taxon>Eurotiomycetes</taxon>
        <taxon>Eurotiomycetidae</taxon>
        <taxon>Eurotiales</taxon>
        <taxon>Aspergillaceae</taxon>
        <taxon>Penicillium</taxon>
    </lineage>
</organism>
<keyword evidence="1" id="KW-0472">Membrane</keyword>
<name>A0A9W9K6S4_9EURO</name>
<evidence type="ECO:0000313" key="3">
    <source>
        <dbReference type="Proteomes" id="UP001149074"/>
    </source>
</evidence>
<dbReference type="PANTHER" id="PTHR33048">
    <property type="entry name" value="PTH11-LIKE INTEGRAL MEMBRANE PROTEIN (AFU_ORTHOLOGUE AFUA_5G11245)"/>
    <property type="match status" value="1"/>
</dbReference>
<dbReference type="Proteomes" id="UP001149074">
    <property type="component" value="Unassembled WGS sequence"/>
</dbReference>
<feature type="transmembrane region" description="Helical" evidence="1">
    <location>
        <begin position="36"/>
        <end position="55"/>
    </location>
</feature>
<reference evidence="2" key="1">
    <citation type="submission" date="2022-11" db="EMBL/GenBank/DDBJ databases">
        <authorList>
            <person name="Petersen C."/>
        </authorList>
    </citation>
    <scope>NUCLEOTIDE SEQUENCE</scope>
    <source>
        <strain evidence="2">IBT 30761</strain>
    </source>
</reference>
<reference evidence="2" key="2">
    <citation type="journal article" date="2023" name="IMA Fungus">
        <title>Comparative genomic study of the Penicillium genus elucidates a diverse pangenome and 15 lateral gene transfer events.</title>
        <authorList>
            <person name="Petersen C."/>
            <person name="Sorensen T."/>
            <person name="Nielsen M.R."/>
            <person name="Sondergaard T.E."/>
            <person name="Sorensen J.L."/>
            <person name="Fitzpatrick D.A."/>
            <person name="Frisvad J.C."/>
            <person name="Nielsen K.L."/>
        </authorList>
    </citation>
    <scope>NUCLEOTIDE SEQUENCE</scope>
    <source>
        <strain evidence="2">IBT 30761</strain>
    </source>
</reference>
<dbReference type="AlphaFoldDB" id="A0A9W9K6S4"/>
<gene>
    <name evidence="2" type="ORF">N7532_007554</name>
</gene>
<keyword evidence="3" id="KW-1185">Reference proteome</keyword>
<dbReference type="RefSeq" id="XP_056473413.1">
    <property type="nucleotide sequence ID" value="XM_056620047.1"/>
</dbReference>
<feature type="non-terminal residue" evidence="2">
    <location>
        <position position="352"/>
    </location>
</feature>
<feature type="transmembrane region" description="Helical" evidence="1">
    <location>
        <begin position="139"/>
        <end position="160"/>
    </location>
</feature>
<sequence length="352" mass="39164">VEPLFPRVRIENRDCVRIQSFLEASPAESYLAESRVATVQGVMWVMTIVPLVFRVFGWDEFIISIAIGCLVAYAAVCHVASKPRLGRQLAVVAQHPDNLNQVALLCDTGKVLVILAFTLGKTSFAVTMLRFVVHRWMVVLLWFVIVTMNVVNVLAVLFVLSRAKTLDMCGTLRSHQIIGHLMYLVPLFFLTSQDVLTSWYLAYYGAQDFVLALLSWKIMWGLQMMKKKERLGIAFAMSLGVFGTCTHCLGAAVEDGLAITAASISAIKPLLIRAFPGSSTGEHYNMISYPTRPSQQKVFDISQGETHTDIGHTSIHDRGSQTAILELGHQQPKWNERISMTTEVSVTYVLSP</sequence>
<protein>
    <submittedName>
        <fullName evidence="2">Uncharacterized protein</fullName>
    </submittedName>
</protein>
<dbReference type="PANTHER" id="PTHR33048:SF42">
    <property type="entry name" value="INTEGRAL MEMBRANE PROTEIN"/>
    <property type="match status" value="1"/>
</dbReference>
<accession>A0A9W9K6S4</accession>
<feature type="transmembrane region" description="Helical" evidence="1">
    <location>
        <begin position="61"/>
        <end position="80"/>
    </location>
</feature>
<dbReference type="InterPro" id="IPR052337">
    <property type="entry name" value="SAT4-like"/>
</dbReference>
<keyword evidence="1" id="KW-0812">Transmembrane</keyword>
<dbReference type="OrthoDB" id="4682787at2759"/>
<feature type="transmembrane region" description="Helical" evidence="1">
    <location>
        <begin position="231"/>
        <end position="253"/>
    </location>
</feature>
<evidence type="ECO:0000313" key="2">
    <source>
        <dbReference type="EMBL" id="KAJ5095263.1"/>
    </source>
</evidence>